<dbReference type="AlphaFoldDB" id="A0AAE8MM76"/>
<dbReference type="InterPro" id="IPR027796">
    <property type="entry name" value="OTT_1508_deam-like"/>
</dbReference>
<dbReference type="GO" id="GO:0008270">
    <property type="term" value="F:zinc ion binding"/>
    <property type="evidence" value="ECO:0007669"/>
    <property type="project" value="UniProtKB-KW"/>
</dbReference>
<keyword evidence="1" id="KW-0479">Metal-binding</keyword>
<organism evidence="7 8">
    <name type="scientific">Fusarium torulosum</name>
    <dbReference type="NCBI Taxonomy" id="33205"/>
    <lineage>
        <taxon>Eukaryota</taxon>
        <taxon>Fungi</taxon>
        <taxon>Dikarya</taxon>
        <taxon>Ascomycota</taxon>
        <taxon>Pezizomycotina</taxon>
        <taxon>Sordariomycetes</taxon>
        <taxon>Hypocreomycetidae</taxon>
        <taxon>Hypocreales</taxon>
        <taxon>Nectriaceae</taxon>
        <taxon>Fusarium</taxon>
    </lineage>
</organism>
<sequence>MDTDTERTSVESTLKELHAYAKLLFLRSGRQFEDKVLYQELEDEVSPDESGNDSSSSKNVPLGNLDTDHLRRKFLDRLSETVSSMKGGRHVVASYMFYWPDKVKVFVAINSGFAEGDALSRFLENLCKSLKGIAAAPDDETEKHTDALWNLLLRHQSSRLNATIVDLRQNMKNLQHLLPQRSSSELTGNSIIPDIDGTMLDFEDCLKLLAQLLFGNGDSGLERHDSLVALSHALYRTFPAEKFQALGRQGEKLHRVIGFLGRLQMSFHDLVAAARQISGFDGLSLIPVVRLKIRKKPSSQEWSLAKTFDALNIQVSDTAIEKLMKPSSSKIKWTKNKLITDFSRLKSPTWEVHAEIQLIAFTLSHPNDVANGKRFDYIGCSRYTCLLCSKFLDCFQGLKTRGCHGKLYNHSWTLPRGDSLGKDEQQALYGAVIGVISWMRKKLIRSTMLPAQRRPEVKESTIGGSLISMLETSQGGHQQDYAISEYLRRQRAQNLHRQSNQKRSVFQYILTALLGICGYMLRRILISLLNFVEDGEVSRVEVRNPTLLRSTMNFCTMCYEVETTRRCSHCREGLFCSENCERKMPLSHLLKCNMRQVTSADYLFEDVLGDTIPTDPQVREDYWFERCHNTHEESHLSGLFAGLLLYHPDHITRETLHQWRSESGGNTYLVAKIAEKFEELPKSSAGSYFPWFLRHRKRFELSADHESIPRALSPMTQVRNMQAKARKYLAPEDQNKDFTDLTPFSKMHCFAFYSMTIGGQYPPPMNRGDCYWFDFGFVVCRDRHEESLLGTMYNTMLFGSTSQLEYAQSLKSSTLARIVKKREPACTFDEFWRAWDKGKLMAIFNKCWPEFTTQHTYEPTEYSILNRLRGFIEAETPRPSIWKLRHFLALEDVSVESAVPDIAWAARDYGFSENLDTRMTMELRNIYVQLFEKAEPMETYCERMKGNLVQFAERHVDGMTLRIKELLQGL</sequence>
<dbReference type="SUPFAM" id="SSF144232">
    <property type="entry name" value="HIT/MYND zinc finger-like"/>
    <property type="match status" value="1"/>
</dbReference>
<name>A0AAE8MM76_9HYPO</name>
<gene>
    <name evidence="7" type="ORF">FTOL_12353</name>
</gene>
<comment type="caution">
    <text evidence="7">The sequence shown here is derived from an EMBL/GenBank/DDBJ whole genome shotgun (WGS) entry which is preliminary data.</text>
</comment>
<evidence type="ECO:0000256" key="3">
    <source>
        <dbReference type="ARBA" id="ARBA00022833"/>
    </source>
</evidence>
<evidence type="ECO:0000256" key="4">
    <source>
        <dbReference type="PROSITE-ProRule" id="PRU00134"/>
    </source>
</evidence>
<evidence type="ECO:0000256" key="5">
    <source>
        <dbReference type="SAM" id="MobiDB-lite"/>
    </source>
</evidence>
<reference evidence="7" key="1">
    <citation type="submission" date="2018-03" db="EMBL/GenBank/DDBJ databases">
        <authorList>
            <person name="Guldener U."/>
        </authorList>
    </citation>
    <scope>NUCLEOTIDE SEQUENCE</scope>
</reference>
<dbReference type="PROSITE" id="PS50865">
    <property type="entry name" value="ZF_MYND_2"/>
    <property type="match status" value="1"/>
</dbReference>
<keyword evidence="8" id="KW-1185">Reference proteome</keyword>
<evidence type="ECO:0000313" key="7">
    <source>
        <dbReference type="EMBL" id="SPJ87884.1"/>
    </source>
</evidence>
<evidence type="ECO:0000313" key="8">
    <source>
        <dbReference type="Proteomes" id="UP001187734"/>
    </source>
</evidence>
<dbReference type="Pfam" id="PF14441">
    <property type="entry name" value="OTT_1508_deam"/>
    <property type="match status" value="1"/>
</dbReference>
<feature type="domain" description="MYND-type" evidence="6">
    <location>
        <begin position="555"/>
        <end position="592"/>
    </location>
</feature>
<dbReference type="PROSITE" id="PS01360">
    <property type="entry name" value="ZF_MYND_1"/>
    <property type="match status" value="1"/>
</dbReference>
<evidence type="ECO:0000259" key="6">
    <source>
        <dbReference type="PROSITE" id="PS50865"/>
    </source>
</evidence>
<dbReference type="Proteomes" id="UP001187734">
    <property type="component" value="Unassembled WGS sequence"/>
</dbReference>
<evidence type="ECO:0000256" key="2">
    <source>
        <dbReference type="ARBA" id="ARBA00022771"/>
    </source>
</evidence>
<dbReference type="EMBL" id="ONZP01000582">
    <property type="protein sequence ID" value="SPJ87884.1"/>
    <property type="molecule type" value="Genomic_DNA"/>
</dbReference>
<feature type="compositionally biased region" description="Low complexity" evidence="5">
    <location>
        <begin position="52"/>
        <end position="61"/>
    </location>
</feature>
<feature type="region of interest" description="Disordered" evidence="5">
    <location>
        <begin position="43"/>
        <end position="65"/>
    </location>
</feature>
<dbReference type="InterPro" id="IPR002893">
    <property type="entry name" value="Znf_MYND"/>
</dbReference>
<protein>
    <recommendedName>
        <fullName evidence="6">MYND-type domain-containing protein</fullName>
    </recommendedName>
</protein>
<accession>A0AAE8MM76</accession>
<proteinExistence type="predicted"/>
<keyword evidence="2 4" id="KW-0863">Zinc-finger</keyword>
<keyword evidence="3" id="KW-0862">Zinc</keyword>
<evidence type="ECO:0000256" key="1">
    <source>
        <dbReference type="ARBA" id="ARBA00022723"/>
    </source>
</evidence>